<dbReference type="Proteomes" id="UP000636800">
    <property type="component" value="Chromosome 10"/>
</dbReference>
<dbReference type="InterPro" id="IPR023213">
    <property type="entry name" value="CAT-like_dom_sf"/>
</dbReference>
<dbReference type="EMBL" id="JADCNL010000010">
    <property type="protein sequence ID" value="KAG0464498.1"/>
    <property type="molecule type" value="Genomic_DNA"/>
</dbReference>
<keyword evidence="4" id="KW-1185">Reference proteome</keyword>
<sequence length="280" mass="30572">MVDPSSSATKLATNNSISLVERAIPTSIPQSNTPLSASESASVFLIDTYSTFVGHPHPKYTPSKPNFDDPTIVSALTWTYSFIGKVPYNRALPDFEVLHVFDEEASQSSGIEYHNAIETGLGEMGEHLVTAMVSESEQWIEGGLPVDAESELGCNGGRGCQRRRLGLSTTIPHSIRCSDSDTVCVTAATSFNNFYKLYTYNPSAIARLHLLLLLLLEKAILSVLVTLFPNYGIAISTTLHYTAVEDSSCTNFMKKWAVISKLGGDTTPFSPRPYFDFALI</sequence>
<evidence type="ECO:0000313" key="4">
    <source>
        <dbReference type="Proteomes" id="UP000636800"/>
    </source>
</evidence>
<organism evidence="3 4">
    <name type="scientific">Vanilla planifolia</name>
    <name type="common">Vanilla</name>
    <dbReference type="NCBI Taxonomy" id="51239"/>
    <lineage>
        <taxon>Eukaryota</taxon>
        <taxon>Viridiplantae</taxon>
        <taxon>Streptophyta</taxon>
        <taxon>Embryophyta</taxon>
        <taxon>Tracheophyta</taxon>
        <taxon>Spermatophyta</taxon>
        <taxon>Magnoliopsida</taxon>
        <taxon>Liliopsida</taxon>
        <taxon>Asparagales</taxon>
        <taxon>Orchidaceae</taxon>
        <taxon>Vanilloideae</taxon>
        <taxon>Vanilleae</taxon>
        <taxon>Vanilla</taxon>
    </lineage>
</organism>
<dbReference type="Gene3D" id="3.30.559.10">
    <property type="entry name" value="Chloramphenicol acetyltransferase-like domain"/>
    <property type="match status" value="1"/>
</dbReference>
<dbReference type="PANTHER" id="PTHR31625">
    <property type="match status" value="1"/>
</dbReference>
<evidence type="ECO:0000313" key="3">
    <source>
        <dbReference type="EMBL" id="KAG0464498.1"/>
    </source>
</evidence>
<keyword evidence="2" id="KW-0012">Acyltransferase</keyword>
<proteinExistence type="predicted"/>
<dbReference type="GO" id="GO:0016747">
    <property type="term" value="F:acyltransferase activity, transferring groups other than amino-acyl groups"/>
    <property type="evidence" value="ECO:0007669"/>
    <property type="project" value="UniProtKB-ARBA"/>
</dbReference>
<name>A0A835UK79_VANPL</name>
<evidence type="ECO:0000256" key="1">
    <source>
        <dbReference type="ARBA" id="ARBA00022679"/>
    </source>
</evidence>
<comment type="caution">
    <text evidence="3">The sequence shown here is derived from an EMBL/GenBank/DDBJ whole genome shotgun (WGS) entry which is preliminary data.</text>
</comment>
<reference evidence="3 4" key="1">
    <citation type="journal article" date="2020" name="Nat. Food">
        <title>A phased Vanilla planifolia genome enables genetic improvement of flavour and production.</title>
        <authorList>
            <person name="Hasing T."/>
            <person name="Tang H."/>
            <person name="Brym M."/>
            <person name="Khazi F."/>
            <person name="Huang T."/>
            <person name="Chambers A.H."/>
        </authorList>
    </citation>
    <scope>NUCLEOTIDE SEQUENCE [LARGE SCALE GENOMIC DNA]</scope>
    <source>
        <tissue evidence="3">Leaf</tissue>
    </source>
</reference>
<accession>A0A835UK79</accession>
<dbReference type="AlphaFoldDB" id="A0A835UK79"/>
<evidence type="ECO:0000256" key="2">
    <source>
        <dbReference type="ARBA" id="ARBA00023315"/>
    </source>
</evidence>
<keyword evidence="1" id="KW-0808">Transferase</keyword>
<dbReference type="InterPro" id="IPR051504">
    <property type="entry name" value="Plant_metabolite_acyltrans"/>
</dbReference>
<protein>
    <submittedName>
        <fullName evidence="3">Uncharacterized protein</fullName>
    </submittedName>
</protein>
<gene>
    <name evidence="3" type="ORF">HPP92_020567</name>
</gene>
<dbReference type="OrthoDB" id="1885101at2759"/>